<feature type="compositionally biased region" description="Polar residues" evidence="1">
    <location>
        <begin position="33"/>
        <end position="42"/>
    </location>
</feature>
<evidence type="ECO:0000313" key="3">
    <source>
        <dbReference type="Proteomes" id="UP001148018"/>
    </source>
</evidence>
<evidence type="ECO:0000256" key="1">
    <source>
        <dbReference type="SAM" id="MobiDB-lite"/>
    </source>
</evidence>
<comment type="caution">
    <text evidence="2">The sequence shown here is derived from an EMBL/GenBank/DDBJ whole genome shotgun (WGS) entry which is preliminary data.</text>
</comment>
<dbReference type="InterPro" id="IPR051073">
    <property type="entry name" value="ZNRF3_Arkadia_E3_ligases"/>
</dbReference>
<sequence length="176" mass="19274">MEDVEKSTDPPNHVILTNPDGPPVVGHYDISDTDSNQESMSVETVRATVIKRELKAHRGQDKAAHSGCIRARGSHAGRVETGLSDRERAQRQGQINIASSDSEVEIVGVQENTRCAHPCGGVIKSLSSWKSNPTEQFNNTRPAQAWKSVSPQPDWVSPPEVVDLTLDEDTGHKYLL</sequence>
<dbReference type="OrthoDB" id="9938906at2759"/>
<dbReference type="AlphaFoldDB" id="A0A9Q0EDX7"/>
<accession>A0A9Q0EDX7</accession>
<keyword evidence="3" id="KW-1185">Reference proteome</keyword>
<dbReference type="EMBL" id="JANIIK010000043">
    <property type="protein sequence ID" value="KAJ3604784.1"/>
    <property type="molecule type" value="Genomic_DNA"/>
</dbReference>
<dbReference type="PANTHER" id="PTHR16200">
    <property type="entry name" value="RING ZINC FINGER"/>
    <property type="match status" value="1"/>
</dbReference>
<dbReference type="Proteomes" id="UP001148018">
    <property type="component" value="Unassembled WGS sequence"/>
</dbReference>
<gene>
    <name evidence="2" type="ORF">NHX12_026836</name>
</gene>
<feature type="compositionally biased region" description="Polar residues" evidence="1">
    <location>
        <begin position="133"/>
        <end position="151"/>
    </location>
</feature>
<name>A0A9Q0EDX7_9TELE</name>
<proteinExistence type="predicted"/>
<protein>
    <submittedName>
        <fullName evidence="2">Uncharacterized protein</fullName>
    </submittedName>
</protein>
<feature type="region of interest" description="Disordered" evidence="1">
    <location>
        <begin position="1"/>
        <end position="42"/>
    </location>
</feature>
<feature type="region of interest" description="Disordered" evidence="1">
    <location>
        <begin position="133"/>
        <end position="157"/>
    </location>
</feature>
<evidence type="ECO:0000313" key="2">
    <source>
        <dbReference type="EMBL" id="KAJ3604784.1"/>
    </source>
</evidence>
<organism evidence="2 3">
    <name type="scientific">Muraenolepis orangiensis</name>
    <name type="common">Patagonian moray cod</name>
    <dbReference type="NCBI Taxonomy" id="630683"/>
    <lineage>
        <taxon>Eukaryota</taxon>
        <taxon>Metazoa</taxon>
        <taxon>Chordata</taxon>
        <taxon>Craniata</taxon>
        <taxon>Vertebrata</taxon>
        <taxon>Euteleostomi</taxon>
        <taxon>Actinopterygii</taxon>
        <taxon>Neopterygii</taxon>
        <taxon>Teleostei</taxon>
        <taxon>Neoteleostei</taxon>
        <taxon>Acanthomorphata</taxon>
        <taxon>Zeiogadaria</taxon>
        <taxon>Gadariae</taxon>
        <taxon>Gadiformes</taxon>
        <taxon>Muraenolepidoidei</taxon>
        <taxon>Muraenolepididae</taxon>
        <taxon>Muraenolepis</taxon>
    </lineage>
</organism>
<reference evidence="2" key="1">
    <citation type="submission" date="2022-07" db="EMBL/GenBank/DDBJ databases">
        <title>Chromosome-level genome of Muraenolepis orangiensis.</title>
        <authorList>
            <person name="Kim J."/>
        </authorList>
    </citation>
    <scope>NUCLEOTIDE SEQUENCE</scope>
    <source>
        <strain evidence="2">KU_S4_2022</strain>
        <tissue evidence="2">Muscle</tissue>
    </source>
</reference>